<gene>
    <name evidence="2" type="ORF">Salat_0180400</name>
</gene>
<protein>
    <submittedName>
        <fullName evidence="2">Uncharacterized protein</fullName>
    </submittedName>
</protein>
<comment type="caution">
    <text evidence="2">The sequence shown here is derived from an EMBL/GenBank/DDBJ whole genome shotgun (WGS) entry which is preliminary data.</text>
</comment>
<sequence>MAFSHDLSLKCSMFRHQREVMESKVLEAQQREKAALDDKNALEAQVASLKSSLQQATEATRKSMAEALEQGKTEGFLAGRVAGRTEGLNESRDAFLQSDEYKKLVSEHRLQGAKDFLKAPAFKMVVDIQSARFLNEGFDKCVSQVEHLKGFADGFDRNLLDPSLDANLQPYVEDTDPEMEVEDEFKTLVSEVGQVPGC</sequence>
<organism evidence="2 3">
    <name type="scientific">Sesamum alatum</name>
    <dbReference type="NCBI Taxonomy" id="300844"/>
    <lineage>
        <taxon>Eukaryota</taxon>
        <taxon>Viridiplantae</taxon>
        <taxon>Streptophyta</taxon>
        <taxon>Embryophyta</taxon>
        <taxon>Tracheophyta</taxon>
        <taxon>Spermatophyta</taxon>
        <taxon>Magnoliopsida</taxon>
        <taxon>eudicotyledons</taxon>
        <taxon>Gunneridae</taxon>
        <taxon>Pentapetalae</taxon>
        <taxon>asterids</taxon>
        <taxon>lamiids</taxon>
        <taxon>Lamiales</taxon>
        <taxon>Pedaliaceae</taxon>
        <taxon>Sesamum</taxon>
    </lineage>
</organism>
<keyword evidence="1" id="KW-0175">Coiled coil</keyword>
<dbReference type="AlphaFoldDB" id="A0AAE1YY65"/>
<reference evidence="2" key="2">
    <citation type="journal article" date="2024" name="Plant">
        <title>Genomic evolution and insights into agronomic trait innovations of Sesamum species.</title>
        <authorList>
            <person name="Miao H."/>
            <person name="Wang L."/>
            <person name="Qu L."/>
            <person name="Liu H."/>
            <person name="Sun Y."/>
            <person name="Le M."/>
            <person name="Wang Q."/>
            <person name="Wei S."/>
            <person name="Zheng Y."/>
            <person name="Lin W."/>
            <person name="Duan Y."/>
            <person name="Cao H."/>
            <person name="Xiong S."/>
            <person name="Wang X."/>
            <person name="Wei L."/>
            <person name="Li C."/>
            <person name="Ma Q."/>
            <person name="Ju M."/>
            <person name="Zhao R."/>
            <person name="Li G."/>
            <person name="Mu C."/>
            <person name="Tian Q."/>
            <person name="Mei H."/>
            <person name="Zhang T."/>
            <person name="Gao T."/>
            <person name="Zhang H."/>
        </authorList>
    </citation>
    <scope>NUCLEOTIDE SEQUENCE</scope>
    <source>
        <strain evidence="2">3651</strain>
    </source>
</reference>
<proteinExistence type="predicted"/>
<dbReference type="Proteomes" id="UP001293254">
    <property type="component" value="Unassembled WGS sequence"/>
</dbReference>
<evidence type="ECO:0000313" key="3">
    <source>
        <dbReference type="Proteomes" id="UP001293254"/>
    </source>
</evidence>
<evidence type="ECO:0000313" key="2">
    <source>
        <dbReference type="EMBL" id="KAK4438461.1"/>
    </source>
</evidence>
<evidence type="ECO:0000256" key="1">
    <source>
        <dbReference type="SAM" id="Coils"/>
    </source>
</evidence>
<reference evidence="2" key="1">
    <citation type="submission" date="2020-06" db="EMBL/GenBank/DDBJ databases">
        <authorList>
            <person name="Li T."/>
            <person name="Hu X."/>
            <person name="Zhang T."/>
            <person name="Song X."/>
            <person name="Zhang H."/>
            <person name="Dai N."/>
            <person name="Sheng W."/>
            <person name="Hou X."/>
            <person name="Wei L."/>
        </authorList>
    </citation>
    <scope>NUCLEOTIDE SEQUENCE</scope>
    <source>
        <strain evidence="2">3651</strain>
        <tissue evidence="2">Leaf</tissue>
    </source>
</reference>
<accession>A0AAE1YY65</accession>
<feature type="coiled-coil region" evidence="1">
    <location>
        <begin position="25"/>
        <end position="59"/>
    </location>
</feature>
<dbReference type="EMBL" id="JACGWO010000001">
    <property type="protein sequence ID" value="KAK4438461.1"/>
    <property type="molecule type" value="Genomic_DNA"/>
</dbReference>
<keyword evidence="3" id="KW-1185">Reference proteome</keyword>
<name>A0AAE1YY65_9LAMI</name>